<keyword evidence="1" id="KW-0812">Transmembrane</keyword>
<protein>
    <submittedName>
        <fullName evidence="2">Uncharacterized protein</fullName>
    </submittedName>
</protein>
<dbReference type="KEGG" id="psul:AU252_12080"/>
<proteinExistence type="predicted"/>
<evidence type="ECO:0000313" key="2">
    <source>
        <dbReference type="EMBL" id="ALV41801.1"/>
    </source>
</evidence>
<accession>A0A0U3FDC5</accession>
<reference evidence="2 3" key="1">
    <citation type="submission" date="2015-12" db="EMBL/GenBank/DDBJ databases">
        <authorList>
            <person name="Shamseldin A."/>
            <person name="Moawad H."/>
            <person name="Abd El-Rahim W.M."/>
            <person name="Sadowsky M.J."/>
        </authorList>
    </citation>
    <scope>NUCLEOTIDE SEQUENCE [LARGE SCALE GENOMIC DNA]</scope>
    <source>
        <strain evidence="2 3">Ar51</strain>
    </source>
</reference>
<dbReference type="EMBL" id="CP013747">
    <property type="protein sequence ID" value="ALV41801.1"/>
    <property type="molecule type" value="Genomic_DNA"/>
</dbReference>
<sequence length="108" mass="11797">MKLEQNNWRGQSDTMQVNGATVAKKTSLRRFLAFTVLAVSGALTCLIRFEFFDLIYFAGFIAAIVGIVASHGYRQYSHWIGLAVALSSFGTLVFGTLRFIGRLTGAAA</sequence>
<dbReference type="RefSeq" id="WP_058930926.1">
    <property type="nucleotide sequence ID" value="NZ_CP013747.1"/>
</dbReference>
<name>A0A0U3FDC5_9MICC</name>
<feature type="transmembrane region" description="Helical" evidence="1">
    <location>
        <begin position="55"/>
        <end position="73"/>
    </location>
</feature>
<feature type="transmembrane region" description="Helical" evidence="1">
    <location>
        <begin position="80"/>
        <end position="100"/>
    </location>
</feature>
<keyword evidence="1" id="KW-0472">Membrane</keyword>
<evidence type="ECO:0000256" key="1">
    <source>
        <dbReference type="SAM" id="Phobius"/>
    </source>
</evidence>
<organism evidence="2">
    <name type="scientific">Pseudarthrobacter sulfonivorans</name>
    <dbReference type="NCBI Taxonomy" id="121292"/>
    <lineage>
        <taxon>Bacteria</taxon>
        <taxon>Bacillati</taxon>
        <taxon>Actinomycetota</taxon>
        <taxon>Actinomycetes</taxon>
        <taxon>Micrococcales</taxon>
        <taxon>Micrococcaceae</taxon>
        <taxon>Pseudarthrobacter</taxon>
    </lineage>
</organism>
<keyword evidence="1" id="KW-1133">Transmembrane helix</keyword>
<dbReference type="STRING" id="121292.AU252_12080"/>
<feature type="transmembrane region" description="Helical" evidence="1">
    <location>
        <begin position="31"/>
        <end position="49"/>
    </location>
</feature>
<evidence type="ECO:0000313" key="3">
    <source>
        <dbReference type="Proteomes" id="UP000065151"/>
    </source>
</evidence>
<dbReference type="AlphaFoldDB" id="A0A0U3FDC5"/>
<dbReference type="Proteomes" id="UP000065151">
    <property type="component" value="Chromosome"/>
</dbReference>
<gene>
    <name evidence="2" type="ORF">AU252_12080</name>
</gene>